<evidence type="ECO:0000313" key="1">
    <source>
        <dbReference type="EMBL" id="GAQ24768.1"/>
    </source>
</evidence>
<evidence type="ECO:0000313" key="2">
    <source>
        <dbReference type="Proteomes" id="UP000062160"/>
    </source>
</evidence>
<sequence length="568" mass="66243">MMEYTFKVRNNWWLNAGLAGLYLIAVKDALRDKREELNIEVVPKSIGLTFQAENIDDLRSFLGECYEHLAGMYWNISSASQREKQELVIYDREKDELKTAPRRMPIPPIQKVLSARSWKAEGEKYENLPESLKKRVDEFLSQTNKKLWGKDEKLLYEPPICHDTEIKILPKEKSKKKTYTCCICGQEHTEVYDIAQPIYFLFASASASRSFHSQARKLDAVCWECNFLSKFAYECIHYKTDNDTMIIISPNSPNLKHLLKLQDKLGCRSALRAFDDQYFLKNIGVNKDELLYYANKPYELLWAFYFDAYDLLKRQYDLKNENVNSNINSFLQELIGDILGAPTEVVLLFLETKGQTFITKDLIIYQDTAYMFRLFSALMEKDVNLKQVFEDLYDTMESKIENRALKRNEILKKVLNKHPILQDMEEFCFSKIVSNNGFLRMRNMLLFIMNYQLIIRGDSMTKEQIEAAVNLGKQIVLQAKQKLNNDEFKKIKGDLFKLRKTRTATDFLNQLNNLQFRYGISVSKPIQEGLINDVNFEDFRAYCILGALNVYNGIMTDSKKGDVKDGEN</sequence>
<dbReference type="STRING" id="224999.GCA_001485475_00774"/>
<proteinExistence type="predicted"/>
<dbReference type="EMBL" id="DF977000">
    <property type="protein sequence ID" value="GAQ24768.1"/>
    <property type="molecule type" value="Genomic_DNA"/>
</dbReference>
<dbReference type="AlphaFoldDB" id="A0A0U9HD86"/>
<dbReference type="OrthoDB" id="9762920at2"/>
<dbReference type="Proteomes" id="UP000062160">
    <property type="component" value="Unassembled WGS sequence"/>
</dbReference>
<organism evidence="1">
    <name type="scientific">Tepidanaerobacter syntrophicus</name>
    <dbReference type="NCBI Taxonomy" id="224999"/>
    <lineage>
        <taxon>Bacteria</taxon>
        <taxon>Bacillati</taxon>
        <taxon>Bacillota</taxon>
        <taxon>Clostridia</taxon>
        <taxon>Thermosediminibacterales</taxon>
        <taxon>Tepidanaerobacteraceae</taxon>
        <taxon>Tepidanaerobacter</taxon>
    </lineage>
</organism>
<protein>
    <submittedName>
        <fullName evidence="1">Uncharacterized protein</fullName>
    </submittedName>
</protein>
<gene>
    <name evidence="1" type="ORF">TSYNT_6148</name>
</gene>
<reference evidence="1" key="1">
    <citation type="journal article" date="2016" name="Genome Announc.">
        <title>Draft Genome Sequence of the Syntrophic Lactate-Degrading Bacterium Tepidanaerobacter syntrophicus JLT.</title>
        <authorList>
            <person name="Matsuura N."/>
            <person name="Ohashi A."/>
            <person name="Tourlousse D.M."/>
            <person name="Sekiguchi Y."/>
        </authorList>
    </citation>
    <scope>NUCLEOTIDE SEQUENCE [LARGE SCALE GENOMIC DNA]</scope>
    <source>
        <strain evidence="1">JL</strain>
    </source>
</reference>
<keyword evidence="2" id="KW-1185">Reference proteome</keyword>
<accession>A0A0U9HD86</accession>
<name>A0A0U9HD86_9FIRM</name>